<proteinExistence type="predicted"/>
<organism evidence="4 5">
    <name type="scientific">Cyanobacterium aponinum 0216</name>
    <dbReference type="NCBI Taxonomy" id="2676140"/>
    <lineage>
        <taxon>Bacteria</taxon>
        <taxon>Bacillati</taxon>
        <taxon>Cyanobacteriota</taxon>
        <taxon>Cyanophyceae</taxon>
        <taxon>Oscillatoriophycideae</taxon>
        <taxon>Chroococcales</taxon>
        <taxon>Geminocystaceae</taxon>
        <taxon>Cyanobacterium</taxon>
    </lineage>
</organism>
<dbReference type="Gene3D" id="1.25.40.10">
    <property type="entry name" value="Tetratricopeptide repeat domain"/>
    <property type="match status" value="3"/>
</dbReference>
<dbReference type="Proteomes" id="UP000437131">
    <property type="component" value="Unassembled WGS sequence"/>
</dbReference>
<name>A0A844GW71_9CHRO</name>
<accession>A0A844GW71</accession>
<feature type="repeat" description="TPR" evidence="3">
    <location>
        <begin position="386"/>
        <end position="419"/>
    </location>
</feature>
<dbReference type="Pfam" id="PF00515">
    <property type="entry name" value="TPR_1"/>
    <property type="match status" value="2"/>
</dbReference>
<evidence type="ECO:0000256" key="1">
    <source>
        <dbReference type="ARBA" id="ARBA00022737"/>
    </source>
</evidence>
<dbReference type="PROSITE" id="PS50293">
    <property type="entry name" value="TPR_REGION"/>
    <property type="match status" value="2"/>
</dbReference>
<keyword evidence="1" id="KW-0677">Repeat</keyword>
<sequence>MDSANLLRQQQLDFYSRLEKNKLSLNEQNYDFKELVMVGQNTIEEITLESIQIAEDIIRQYEFNYPRKQILNTIFYRQLLENGFLSHYGYLLSLETSNPENINFCSQGVTQHNFLLKKNNNIKVLLKAYHGNFNDTQLNLTDIEFEENDIFIFCLCPDNLENYQSEFPILFLGFIPKKFIQENMSEGNYLVIHLAVKDLLHIGGLEDYLTSFINAINNLFAEVKVYLKKGEYNKVIDLINKDNKKNLPYEKLNLLKGICYYRLGQNANAISSFLKTVEINQQSYLSYHWLGKIYYDLGNYGRALSNYNAEIKICGLNFFAYFNRALVHYKLNNLVQALDDYNVAIKINQNFFQTFYNRGILYYKLGDKYAAIDNYLQAIKINPDLASAHFNLAILYQELSNYKQAIASYQEAIKINPNHINAYYNLAILEANLGLYKRSIETYEKILAIEPNFLPAIYNHKSLVLLLKKEGHIILSENEKSSHIAHAVADIINVSYEEKVDSSLQQNSPNNPSILENNPFDFLAID</sequence>
<dbReference type="PANTHER" id="PTHR44943">
    <property type="entry name" value="CELLULOSE SYNTHASE OPERON PROTEIN C"/>
    <property type="match status" value="1"/>
</dbReference>
<dbReference type="PANTHER" id="PTHR44943:SF8">
    <property type="entry name" value="TPR REPEAT-CONTAINING PROTEIN MJ0263"/>
    <property type="match status" value="1"/>
</dbReference>
<evidence type="ECO:0000256" key="3">
    <source>
        <dbReference type="PROSITE-ProRule" id="PRU00339"/>
    </source>
</evidence>
<dbReference type="Pfam" id="PF13432">
    <property type="entry name" value="TPR_16"/>
    <property type="match status" value="1"/>
</dbReference>
<reference evidence="4 5" key="1">
    <citation type="submission" date="2019-11" db="EMBL/GenBank/DDBJ databases">
        <title>Isolation of a new High Light Tolerant Cyanobacteria.</title>
        <authorList>
            <person name="Dobson Z."/>
            <person name="Vaughn N."/>
            <person name="Vaughn M."/>
            <person name="Fromme P."/>
            <person name="Mazor Y."/>
        </authorList>
    </citation>
    <scope>NUCLEOTIDE SEQUENCE [LARGE SCALE GENOMIC DNA]</scope>
    <source>
        <strain evidence="4 5">0216</strain>
    </source>
</reference>
<evidence type="ECO:0000313" key="5">
    <source>
        <dbReference type="Proteomes" id="UP000437131"/>
    </source>
</evidence>
<dbReference type="InterPro" id="IPR051685">
    <property type="entry name" value="Ycf3/AcsC/BcsC/TPR_MFPF"/>
</dbReference>
<evidence type="ECO:0000256" key="2">
    <source>
        <dbReference type="ARBA" id="ARBA00022803"/>
    </source>
</evidence>
<protein>
    <submittedName>
        <fullName evidence="4">Tetratricopeptide repeat protein</fullName>
    </submittedName>
</protein>
<evidence type="ECO:0000313" key="4">
    <source>
        <dbReference type="EMBL" id="MTF39281.1"/>
    </source>
</evidence>
<dbReference type="PROSITE" id="PS50005">
    <property type="entry name" value="TPR"/>
    <property type="match status" value="4"/>
</dbReference>
<dbReference type="AlphaFoldDB" id="A0A844GW71"/>
<dbReference type="EMBL" id="WMIA01000011">
    <property type="protein sequence ID" value="MTF39281.1"/>
    <property type="molecule type" value="Genomic_DNA"/>
</dbReference>
<dbReference type="RefSeq" id="WP_155083936.1">
    <property type="nucleotide sequence ID" value="NZ_WMIA01000011.1"/>
</dbReference>
<dbReference type="InterPro" id="IPR011990">
    <property type="entry name" value="TPR-like_helical_dom_sf"/>
</dbReference>
<feature type="repeat" description="TPR" evidence="3">
    <location>
        <begin position="420"/>
        <end position="453"/>
    </location>
</feature>
<gene>
    <name evidence="4" type="ORF">GGC33_10110</name>
</gene>
<feature type="repeat" description="TPR" evidence="3">
    <location>
        <begin position="352"/>
        <end position="385"/>
    </location>
</feature>
<feature type="repeat" description="TPR" evidence="3">
    <location>
        <begin position="318"/>
        <end position="351"/>
    </location>
</feature>
<dbReference type="SUPFAM" id="SSF48452">
    <property type="entry name" value="TPR-like"/>
    <property type="match status" value="1"/>
</dbReference>
<dbReference type="InterPro" id="IPR019734">
    <property type="entry name" value="TPR_rpt"/>
</dbReference>
<dbReference type="Pfam" id="PF13181">
    <property type="entry name" value="TPR_8"/>
    <property type="match status" value="2"/>
</dbReference>
<comment type="caution">
    <text evidence="4">The sequence shown here is derived from an EMBL/GenBank/DDBJ whole genome shotgun (WGS) entry which is preliminary data.</text>
</comment>
<dbReference type="SMART" id="SM00028">
    <property type="entry name" value="TPR"/>
    <property type="match status" value="6"/>
</dbReference>
<keyword evidence="2 3" id="KW-0802">TPR repeat</keyword>